<proteinExistence type="predicted"/>
<reference evidence="1" key="1">
    <citation type="submission" date="2023-11" db="EMBL/GenBank/DDBJ databases">
        <authorList>
            <person name="De Vega J J."/>
            <person name="De Vega J J."/>
        </authorList>
    </citation>
    <scope>NUCLEOTIDE SEQUENCE</scope>
</reference>
<comment type="caution">
    <text evidence="1">The sequence shown here is derived from an EMBL/GenBank/DDBJ whole genome shotgun (WGS) entry which is preliminary data.</text>
</comment>
<accession>A0AAD2Q0H2</accession>
<dbReference type="EMBL" id="CAVNYO010000020">
    <property type="protein sequence ID" value="CAK5262523.1"/>
    <property type="molecule type" value="Genomic_DNA"/>
</dbReference>
<evidence type="ECO:0000313" key="1">
    <source>
        <dbReference type="EMBL" id="CAK5262523.1"/>
    </source>
</evidence>
<gene>
    <name evidence="1" type="ORF">MYCIT1_LOCUS1309</name>
</gene>
<sequence>MVVHLERCLLRRLYRRTSREIYLRLRARLGSRHSPAVQKLDPPMRHTMFHDMKMPLRTWTNGRNV</sequence>
<evidence type="ECO:0000313" key="2">
    <source>
        <dbReference type="Proteomes" id="UP001295794"/>
    </source>
</evidence>
<protein>
    <submittedName>
        <fullName evidence="1">Uncharacterized protein</fullName>
    </submittedName>
</protein>
<dbReference type="AlphaFoldDB" id="A0AAD2Q0H2"/>
<dbReference type="Proteomes" id="UP001295794">
    <property type="component" value="Unassembled WGS sequence"/>
</dbReference>
<organism evidence="1 2">
    <name type="scientific">Mycena citricolor</name>
    <dbReference type="NCBI Taxonomy" id="2018698"/>
    <lineage>
        <taxon>Eukaryota</taxon>
        <taxon>Fungi</taxon>
        <taxon>Dikarya</taxon>
        <taxon>Basidiomycota</taxon>
        <taxon>Agaricomycotina</taxon>
        <taxon>Agaricomycetes</taxon>
        <taxon>Agaricomycetidae</taxon>
        <taxon>Agaricales</taxon>
        <taxon>Marasmiineae</taxon>
        <taxon>Mycenaceae</taxon>
        <taxon>Mycena</taxon>
    </lineage>
</organism>
<name>A0AAD2Q0H2_9AGAR</name>
<keyword evidence="2" id="KW-1185">Reference proteome</keyword>